<organism evidence="2">
    <name type="scientific">Klebsiella pneumoniae</name>
    <dbReference type="NCBI Taxonomy" id="573"/>
    <lineage>
        <taxon>Bacteria</taxon>
        <taxon>Pseudomonadati</taxon>
        <taxon>Pseudomonadota</taxon>
        <taxon>Gammaproteobacteria</taxon>
        <taxon>Enterobacterales</taxon>
        <taxon>Enterobacteriaceae</taxon>
        <taxon>Klebsiella/Raoultella group</taxon>
        <taxon>Klebsiella</taxon>
        <taxon>Klebsiella pneumoniae complex</taxon>
    </lineage>
</organism>
<accession>A0A6G7SN62</accession>
<geneLocation type="plasmid" evidence="2">
    <name>pKP18-3-8-IncFII</name>
</geneLocation>
<keyword evidence="2" id="KW-0614">Plasmid</keyword>
<sequence>MCEARQGYTGQVKRDREKHHEDARHAVCAAAVRRVPDGP</sequence>
<dbReference type="EMBL" id="MT035876">
    <property type="protein sequence ID" value="QIK04534.1"/>
    <property type="molecule type" value="Genomic_DNA"/>
</dbReference>
<reference evidence="2" key="1">
    <citation type="submission" date="2020-02" db="EMBL/GenBank/DDBJ databases">
        <authorList>
            <person name="Qin S."/>
            <person name="Li L."/>
        </authorList>
    </citation>
    <scope>NUCLEOTIDE SEQUENCE</scope>
    <source>
        <strain evidence="2">KP18-3-8</strain>
        <plasmid evidence="2">pKP18-3-8-IncFII</plasmid>
    </source>
</reference>
<feature type="region of interest" description="Disordered" evidence="1">
    <location>
        <begin position="1"/>
        <end position="23"/>
    </location>
</feature>
<evidence type="ECO:0000256" key="1">
    <source>
        <dbReference type="SAM" id="MobiDB-lite"/>
    </source>
</evidence>
<feature type="compositionally biased region" description="Basic and acidic residues" evidence="1">
    <location>
        <begin position="12"/>
        <end position="23"/>
    </location>
</feature>
<name>A0A6G7SN62_KLEPN</name>
<proteinExistence type="predicted"/>
<evidence type="ECO:0000313" key="2">
    <source>
        <dbReference type="EMBL" id="QIK04534.1"/>
    </source>
</evidence>
<protein>
    <submittedName>
        <fullName evidence="2">Uncharacterized protein</fullName>
    </submittedName>
</protein>
<dbReference type="AlphaFoldDB" id="A0A6G7SN62"/>